<protein>
    <recommendedName>
        <fullName evidence="7">Penicillin-binding protein 2</fullName>
    </recommendedName>
</protein>
<dbReference type="Gene3D" id="3.90.1310.10">
    <property type="entry name" value="Penicillin-binding protein 2a (Domain 2)"/>
    <property type="match status" value="1"/>
</dbReference>
<dbReference type="Gene3D" id="3.40.710.10">
    <property type="entry name" value="DD-peptidase/beta-lactamase superfamily"/>
    <property type="match status" value="1"/>
</dbReference>
<evidence type="ECO:0000256" key="2">
    <source>
        <dbReference type="ARBA" id="ARBA00023136"/>
    </source>
</evidence>
<dbReference type="GO" id="GO:0005886">
    <property type="term" value="C:plasma membrane"/>
    <property type="evidence" value="ECO:0007669"/>
    <property type="project" value="TreeGrafter"/>
</dbReference>
<evidence type="ECO:0000313" key="5">
    <source>
        <dbReference type="EMBL" id="OGF98980.1"/>
    </source>
</evidence>
<feature type="domain" description="Penicillin-binding protein dimerisation" evidence="4">
    <location>
        <begin position="53"/>
        <end position="198"/>
    </location>
</feature>
<dbReference type="InterPro" id="IPR001460">
    <property type="entry name" value="PCN-bd_Tpept"/>
</dbReference>
<evidence type="ECO:0000259" key="4">
    <source>
        <dbReference type="Pfam" id="PF03717"/>
    </source>
</evidence>
<name>A0A1F5YFN1_9BACT</name>
<feature type="domain" description="Penicillin-binding protein transpeptidase" evidence="3">
    <location>
        <begin position="241"/>
        <end position="476"/>
    </location>
</feature>
<dbReference type="InterPro" id="IPR012338">
    <property type="entry name" value="Beta-lactam/transpept-like"/>
</dbReference>
<dbReference type="SUPFAM" id="SSF56519">
    <property type="entry name" value="Penicillin binding protein dimerisation domain"/>
    <property type="match status" value="1"/>
</dbReference>
<keyword evidence="2" id="KW-0472">Membrane</keyword>
<comment type="subcellular location">
    <subcellularLocation>
        <location evidence="1">Membrane</location>
    </subcellularLocation>
</comment>
<evidence type="ECO:0000313" key="6">
    <source>
        <dbReference type="Proteomes" id="UP000176992"/>
    </source>
</evidence>
<dbReference type="EMBL" id="MFIV01000051">
    <property type="protein sequence ID" value="OGF98980.1"/>
    <property type="molecule type" value="Genomic_DNA"/>
</dbReference>
<dbReference type="SUPFAM" id="SSF56601">
    <property type="entry name" value="beta-lactamase/transpeptidase-like"/>
    <property type="match status" value="1"/>
</dbReference>
<proteinExistence type="predicted"/>
<accession>A0A1F5YFN1</accession>
<gene>
    <name evidence="5" type="ORF">A2Z86_08610</name>
</gene>
<reference evidence="5 6" key="1">
    <citation type="journal article" date="2016" name="Nat. Commun.">
        <title>Thousands of microbial genomes shed light on interconnected biogeochemical processes in an aquifer system.</title>
        <authorList>
            <person name="Anantharaman K."/>
            <person name="Brown C.T."/>
            <person name="Hug L.A."/>
            <person name="Sharon I."/>
            <person name="Castelle C.J."/>
            <person name="Probst A.J."/>
            <person name="Thomas B.C."/>
            <person name="Singh A."/>
            <person name="Wilkins M.J."/>
            <person name="Karaoz U."/>
            <person name="Brodie E.L."/>
            <person name="Williams K.H."/>
            <person name="Hubbard S.S."/>
            <person name="Banfield J.F."/>
        </authorList>
    </citation>
    <scope>NUCLEOTIDE SEQUENCE [LARGE SCALE GENOMIC DNA]</scope>
</reference>
<organism evidence="5 6">
    <name type="scientific">Candidatus Glassbacteria bacterium GWA2_58_10</name>
    <dbReference type="NCBI Taxonomy" id="1817865"/>
    <lineage>
        <taxon>Bacteria</taxon>
        <taxon>Candidatus Glassiibacteriota</taxon>
    </lineage>
</organism>
<dbReference type="InterPro" id="IPR005311">
    <property type="entry name" value="PBP_dimer"/>
</dbReference>
<feature type="non-terminal residue" evidence="5">
    <location>
        <position position="476"/>
    </location>
</feature>
<dbReference type="Pfam" id="PF00905">
    <property type="entry name" value="Transpeptidase"/>
    <property type="match status" value="1"/>
</dbReference>
<dbReference type="Pfam" id="PF03717">
    <property type="entry name" value="PBP_dimer"/>
    <property type="match status" value="1"/>
</dbReference>
<dbReference type="InterPro" id="IPR036138">
    <property type="entry name" value="PBP_dimer_sf"/>
</dbReference>
<evidence type="ECO:0000256" key="1">
    <source>
        <dbReference type="ARBA" id="ARBA00004370"/>
    </source>
</evidence>
<sequence length="476" mass="52799">MIPRTAVKRLSLVLWCALLFSAVEIGHLFRLQILKHETYLAEAERQHKQKIILPPKRGDILDCNGSPLAISAEGLNVYAIPDRIKNRKKTAALLARYLDLSENYISRRISTDRPFVMIRQKVNPLSLRELQEKNLEGIGFVPSSKRYYPRHSLAAQLIGYVGVDEVGLTGIEFSRDSELSGEPGWLVVQRDALGNPYNVLDYPLRRQTNGCHLRLTIEAEFQEIAEDALRRSVVESGAHSGCVVAVNPANGKILALANYPGVDLNTEDNFKLNDFLNLATNLPYEPGSTFKPFSGCALLASKHVTLKDTVFCENGTFTLRDRVIRDVHRYGKLSFRDVIAKSSNIGMAKLIQRSGNEELYRVLRDFGFGSYTGNAFSGEDRGVLPPPTEWSRATKTSLAIGYNLLVTPLQMAMAYAALANGGGLYEPALVEAVFDENGNMRFSFTPRMVRRVLEKGVIVKMTQAMIAVVDSGTGTA</sequence>
<dbReference type="PANTHER" id="PTHR30627">
    <property type="entry name" value="PEPTIDOGLYCAN D,D-TRANSPEPTIDASE"/>
    <property type="match status" value="1"/>
</dbReference>
<dbReference type="GO" id="GO:0071555">
    <property type="term" value="P:cell wall organization"/>
    <property type="evidence" value="ECO:0007669"/>
    <property type="project" value="TreeGrafter"/>
</dbReference>
<dbReference type="InterPro" id="IPR050515">
    <property type="entry name" value="Beta-lactam/transpept"/>
</dbReference>
<dbReference type="AlphaFoldDB" id="A0A1F5YFN1"/>
<comment type="caution">
    <text evidence="5">The sequence shown here is derived from an EMBL/GenBank/DDBJ whole genome shotgun (WGS) entry which is preliminary data.</text>
</comment>
<evidence type="ECO:0000259" key="3">
    <source>
        <dbReference type="Pfam" id="PF00905"/>
    </source>
</evidence>
<dbReference type="GO" id="GO:0008658">
    <property type="term" value="F:penicillin binding"/>
    <property type="evidence" value="ECO:0007669"/>
    <property type="project" value="InterPro"/>
</dbReference>
<evidence type="ECO:0008006" key="7">
    <source>
        <dbReference type="Google" id="ProtNLM"/>
    </source>
</evidence>
<dbReference type="Proteomes" id="UP000176992">
    <property type="component" value="Unassembled WGS sequence"/>
</dbReference>